<dbReference type="FunCoup" id="A0A1D2VPA2">
    <property type="interactions" value="100"/>
</dbReference>
<dbReference type="GeneID" id="30965861"/>
<dbReference type="InterPro" id="IPR017264">
    <property type="entry name" value="Ribosomal_mS37_fun"/>
</dbReference>
<dbReference type="GO" id="GO:0005763">
    <property type="term" value="C:mitochondrial small ribosomal subunit"/>
    <property type="evidence" value="ECO:0007669"/>
    <property type="project" value="EnsemblFungi"/>
</dbReference>
<evidence type="ECO:0008006" key="3">
    <source>
        <dbReference type="Google" id="ProtNLM"/>
    </source>
</evidence>
<dbReference type="GO" id="GO:0003735">
    <property type="term" value="F:structural constituent of ribosome"/>
    <property type="evidence" value="ECO:0007669"/>
    <property type="project" value="EnsemblFungi"/>
</dbReference>
<proteinExistence type="predicted"/>
<name>A0A1D2VPA2_9ASCO</name>
<protein>
    <recommendedName>
        <fullName evidence="3">37S ribosomal protein mrp10, mitochondrial</fullName>
    </recommendedName>
</protein>
<dbReference type="AlphaFoldDB" id="A0A1D2VPA2"/>
<dbReference type="STRING" id="1344418.A0A1D2VPA2"/>
<accession>A0A1D2VPA2</accession>
<evidence type="ECO:0000313" key="1">
    <source>
        <dbReference type="EMBL" id="ODV63438.1"/>
    </source>
</evidence>
<dbReference type="EMBL" id="KV454475">
    <property type="protein sequence ID" value="ODV63438.1"/>
    <property type="molecule type" value="Genomic_DNA"/>
</dbReference>
<dbReference type="OrthoDB" id="2210at2759"/>
<dbReference type="Proteomes" id="UP000095038">
    <property type="component" value="Unassembled WGS sequence"/>
</dbReference>
<dbReference type="RefSeq" id="XP_020049745.1">
    <property type="nucleotide sequence ID" value="XM_020192225.1"/>
</dbReference>
<gene>
    <name evidence="1" type="ORF">ASCRUDRAFT_73296</name>
</gene>
<reference evidence="2" key="1">
    <citation type="submission" date="2016-05" db="EMBL/GenBank/DDBJ databases">
        <title>Comparative genomics of biotechnologically important yeasts.</title>
        <authorList>
            <consortium name="DOE Joint Genome Institute"/>
            <person name="Riley R."/>
            <person name="Haridas S."/>
            <person name="Wolfe K.H."/>
            <person name="Lopes M.R."/>
            <person name="Hittinger C.T."/>
            <person name="Goker M."/>
            <person name="Salamov A."/>
            <person name="Wisecaver J."/>
            <person name="Long T.M."/>
            <person name="Aerts A.L."/>
            <person name="Barry K."/>
            <person name="Choi C."/>
            <person name="Clum A."/>
            <person name="Coughlan A.Y."/>
            <person name="Deshpande S."/>
            <person name="Douglass A.P."/>
            <person name="Hanson S.J."/>
            <person name="Klenk H.-P."/>
            <person name="Labutti K."/>
            <person name="Lapidus A."/>
            <person name="Lindquist E."/>
            <person name="Lipzen A."/>
            <person name="Meier-Kolthoff J.P."/>
            <person name="Ohm R.A."/>
            <person name="Otillar R.P."/>
            <person name="Pangilinan J."/>
            <person name="Peng Y."/>
            <person name="Rokas A."/>
            <person name="Rosa C.A."/>
            <person name="Scheuner C."/>
            <person name="Sibirny A.A."/>
            <person name="Slot J.C."/>
            <person name="Stielow J.B."/>
            <person name="Sun H."/>
            <person name="Kurtzman C.P."/>
            <person name="Blackwell M."/>
            <person name="Grigoriev I.V."/>
            <person name="Jeffries T.W."/>
        </authorList>
    </citation>
    <scope>NUCLEOTIDE SEQUENCE [LARGE SCALE GENOMIC DNA]</scope>
    <source>
        <strain evidence="2">DSM 1968</strain>
    </source>
</reference>
<evidence type="ECO:0000313" key="2">
    <source>
        <dbReference type="Proteomes" id="UP000095038"/>
    </source>
</evidence>
<organism evidence="1 2">
    <name type="scientific">Ascoidea rubescens DSM 1968</name>
    <dbReference type="NCBI Taxonomy" id="1344418"/>
    <lineage>
        <taxon>Eukaryota</taxon>
        <taxon>Fungi</taxon>
        <taxon>Dikarya</taxon>
        <taxon>Ascomycota</taxon>
        <taxon>Saccharomycotina</taxon>
        <taxon>Saccharomycetes</taxon>
        <taxon>Ascoideaceae</taxon>
        <taxon>Ascoidea</taxon>
    </lineage>
</organism>
<keyword evidence="2" id="KW-1185">Reference proteome</keyword>
<sequence length="91" mass="10038">MANKPTRLPPLPRLKVRKPLAQVKEPNKCIVMMSALLNCWASNGEGSTVCSSLQTDLTSCMETYKPPAPVKSPINYHAGRLYPKISGYYKG</sequence>
<dbReference type="PANTHER" id="PTHR28066">
    <property type="entry name" value="37S RIBOSOMAL PROTEIN MRP10, MITOCHONDRIAL"/>
    <property type="match status" value="1"/>
</dbReference>
<dbReference type="PANTHER" id="PTHR28066:SF1">
    <property type="entry name" value="SMALL RIBOSOMAL SUBUNIT PROTEIN MS37"/>
    <property type="match status" value="1"/>
</dbReference>
<dbReference type="GO" id="GO:0032543">
    <property type="term" value="P:mitochondrial translation"/>
    <property type="evidence" value="ECO:0007669"/>
    <property type="project" value="EnsemblFungi"/>
</dbReference>
<dbReference type="InParanoid" id="A0A1D2VPA2"/>